<dbReference type="SUPFAM" id="SSF48403">
    <property type="entry name" value="Ankyrin repeat"/>
    <property type="match status" value="1"/>
</dbReference>
<dbReference type="RefSeq" id="WP_338323652.1">
    <property type="nucleotide sequence ID" value="NZ_JBFAUK010000002.1"/>
</dbReference>
<keyword evidence="1" id="KW-0040">ANK repeat</keyword>
<accession>A0ABV3JS32</accession>
<evidence type="ECO:0000313" key="3">
    <source>
        <dbReference type="EMBL" id="MEV5505693.1"/>
    </source>
</evidence>
<dbReference type="InterPro" id="IPR036770">
    <property type="entry name" value="Ankyrin_rpt-contain_sf"/>
</dbReference>
<gene>
    <name evidence="3" type="ORF">AB0L16_04340</name>
</gene>
<proteinExistence type="predicted"/>
<dbReference type="EMBL" id="JBFAUK010000002">
    <property type="protein sequence ID" value="MEV5505693.1"/>
    <property type="molecule type" value="Genomic_DNA"/>
</dbReference>
<protein>
    <submittedName>
        <fullName evidence="3">Ankyrin repeat domain-containing protein</fullName>
    </submittedName>
</protein>
<dbReference type="Pfam" id="PF12796">
    <property type="entry name" value="Ank_2"/>
    <property type="match status" value="1"/>
</dbReference>
<keyword evidence="4" id="KW-1185">Reference proteome</keyword>
<dbReference type="InterPro" id="IPR002110">
    <property type="entry name" value="Ankyrin_rpt"/>
</dbReference>
<dbReference type="PROSITE" id="PS50297">
    <property type="entry name" value="ANK_REP_REGION"/>
    <property type="match status" value="1"/>
</dbReference>
<dbReference type="Proteomes" id="UP001552594">
    <property type="component" value="Unassembled WGS sequence"/>
</dbReference>
<evidence type="ECO:0000313" key="4">
    <source>
        <dbReference type="Proteomes" id="UP001552594"/>
    </source>
</evidence>
<reference evidence="3 4" key="1">
    <citation type="submission" date="2024-06" db="EMBL/GenBank/DDBJ databases">
        <title>The Natural Products Discovery Center: Release of the First 8490 Sequenced Strains for Exploring Actinobacteria Biosynthetic Diversity.</title>
        <authorList>
            <person name="Kalkreuter E."/>
            <person name="Kautsar S.A."/>
            <person name="Yang D."/>
            <person name="Bader C.D."/>
            <person name="Teijaro C.N."/>
            <person name="Fluegel L."/>
            <person name="Davis C.M."/>
            <person name="Simpson J.R."/>
            <person name="Lauterbach L."/>
            <person name="Steele A.D."/>
            <person name="Gui C."/>
            <person name="Meng S."/>
            <person name="Li G."/>
            <person name="Viehrig K."/>
            <person name="Ye F."/>
            <person name="Su P."/>
            <person name="Kiefer A.F."/>
            <person name="Nichols A."/>
            <person name="Cepeda A.J."/>
            <person name="Yan W."/>
            <person name="Fan B."/>
            <person name="Jiang Y."/>
            <person name="Adhikari A."/>
            <person name="Zheng C.-J."/>
            <person name="Schuster L."/>
            <person name="Cowan T.M."/>
            <person name="Smanski M.J."/>
            <person name="Chevrette M.G."/>
            <person name="De Carvalho L.P.S."/>
            <person name="Shen B."/>
        </authorList>
    </citation>
    <scope>NUCLEOTIDE SEQUENCE [LARGE SCALE GENOMIC DNA]</scope>
    <source>
        <strain evidence="3 4">NPDC052347</strain>
    </source>
</reference>
<comment type="caution">
    <text evidence="3">The sequence shown here is derived from an EMBL/GenBank/DDBJ whole genome shotgun (WGS) entry which is preliminary data.</text>
</comment>
<feature type="region of interest" description="Disordered" evidence="2">
    <location>
        <begin position="211"/>
        <end position="231"/>
    </location>
</feature>
<feature type="repeat" description="ANK" evidence="1">
    <location>
        <begin position="32"/>
        <end position="59"/>
    </location>
</feature>
<sequence>MPPLLAAVERGDDRTVFDLLDEVPEDELTGDDGVTLLAAAAYAGRHEVVSRLVEDGVDVTRPWAAGLDPVTWAAERGAYWVLNSLLIRSGDPLSADSPHRRALRVAQAAIDSEAAWVPGPPPAHRAIVSRLEAALGIHRSPDELMARALVHARPDHDDWFESLHQLGCRVGTDQELFQWACAVAGDPSSLARRRFGLEALKFLGFGMTRRPTRSWRESPSRSCRSPRRRPSSCARC</sequence>
<dbReference type="PROSITE" id="PS50088">
    <property type="entry name" value="ANK_REPEAT"/>
    <property type="match status" value="1"/>
</dbReference>
<evidence type="ECO:0000256" key="1">
    <source>
        <dbReference type="PROSITE-ProRule" id="PRU00023"/>
    </source>
</evidence>
<organism evidence="3 4">
    <name type="scientific">Streptomyces orinoci</name>
    <name type="common">Streptoverticillium orinoci</name>
    <dbReference type="NCBI Taxonomy" id="67339"/>
    <lineage>
        <taxon>Bacteria</taxon>
        <taxon>Bacillati</taxon>
        <taxon>Actinomycetota</taxon>
        <taxon>Actinomycetes</taxon>
        <taxon>Kitasatosporales</taxon>
        <taxon>Streptomycetaceae</taxon>
        <taxon>Streptomyces</taxon>
    </lineage>
</organism>
<name>A0ABV3JS32_STRON</name>
<evidence type="ECO:0000256" key="2">
    <source>
        <dbReference type="SAM" id="MobiDB-lite"/>
    </source>
</evidence>
<dbReference type="Gene3D" id="1.25.40.20">
    <property type="entry name" value="Ankyrin repeat-containing domain"/>
    <property type="match status" value="1"/>
</dbReference>